<accession>A0A540VDD2</accession>
<dbReference type="GO" id="GO:0005886">
    <property type="term" value="C:plasma membrane"/>
    <property type="evidence" value="ECO:0007669"/>
    <property type="project" value="UniProtKB-SubCell"/>
</dbReference>
<keyword evidence="3" id="KW-0328">Glycosyltransferase</keyword>
<keyword evidence="4" id="KW-0808">Transferase</keyword>
<feature type="domain" description="Glycosyltransferase RgtA/B/C/D-like" evidence="9">
    <location>
        <begin position="62"/>
        <end position="225"/>
    </location>
</feature>
<feature type="transmembrane region" description="Helical" evidence="8">
    <location>
        <begin position="82"/>
        <end position="104"/>
    </location>
</feature>
<evidence type="ECO:0000256" key="2">
    <source>
        <dbReference type="ARBA" id="ARBA00022475"/>
    </source>
</evidence>
<dbReference type="InterPro" id="IPR038731">
    <property type="entry name" value="RgtA/B/C-like"/>
</dbReference>
<evidence type="ECO:0000313" key="10">
    <source>
        <dbReference type="EMBL" id="TQE94702.1"/>
    </source>
</evidence>
<dbReference type="EMBL" id="VIGC01000021">
    <property type="protein sequence ID" value="TQE94702.1"/>
    <property type="molecule type" value="Genomic_DNA"/>
</dbReference>
<dbReference type="InParanoid" id="A0A540VDD2"/>
<dbReference type="AlphaFoldDB" id="A0A540VDD2"/>
<name>A0A540VDD2_9CHLR</name>
<feature type="transmembrane region" description="Helical" evidence="8">
    <location>
        <begin position="134"/>
        <end position="153"/>
    </location>
</feature>
<evidence type="ECO:0000256" key="6">
    <source>
        <dbReference type="ARBA" id="ARBA00022989"/>
    </source>
</evidence>
<evidence type="ECO:0000259" key="9">
    <source>
        <dbReference type="Pfam" id="PF13231"/>
    </source>
</evidence>
<dbReference type="Pfam" id="PF13231">
    <property type="entry name" value="PMT_2"/>
    <property type="match status" value="1"/>
</dbReference>
<keyword evidence="6 8" id="KW-1133">Transmembrane helix</keyword>
<comment type="subcellular location">
    <subcellularLocation>
        <location evidence="1">Cell membrane</location>
        <topology evidence="1">Multi-pass membrane protein</topology>
    </subcellularLocation>
</comment>
<evidence type="ECO:0000256" key="3">
    <source>
        <dbReference type="ARBA" id="ARBA00022676"/>
    </source>
</evidence>
<reference evidence="10 11" key="1">
    <citation type="submission" date="2019-06" db="EMBL/GenBank/DDBJ databases">
        <title>Genome sequence of Litorilinea aerophila BAA-2444.</title>
        <authorList>
            <person name="Maclea K.S."/>
            <person name="Maurais E.G."/>
            <person name="Iannazzi L.C."/>
        </authorList>
    </citation>
    <scope>NUCLEOTIDE SEQUENCE [LARGE SCALE GENOMIC DNA]</scope>
    <source>
        <strain evidence="10 11">ATCC BAA-2444</strain>
    </source>
</reference>
<evidence type="ECO:0000256" key="1">
    <source>
        <dbReference type="ARBA" id="ARBA00004651"/>
    </source>
</evidence>
<feature type="transmembrane region" description="Helical" evidence="8">
    <location>
        <begin position="206"/>
        <end position="224"/>
    </location>
</feature>
<dbReference type="PANTHER" id="PTHR33908:SF11">
    <property type="entry name" value="MEMBRANE PROTEIN"/>
    <property type="match status" value="1"/>
</dbReference>
<feature type="transmembrane region" description="Helical" evidence="8">
    <location>
        <begin position="111"/>
        <end position="128"/>
    </location>
</feature>
<keyword evidence="7 8" id="KW-0472">Membrane</keyword>
<feature type="transmembrane region" description="Helical" evidence="8">
    <location>
        <begin position="263"/>
        <end position="283"/>
    </location>
</feature>
<protein>
    <recommendedName>
        <fullName evidence="9">Glycosyltransferase RgtA/B/C/D-like domain-containing protein</fullName>
    </recommendedName>
</protein>
<feature type="transmembrane region" description="Helical" evidence="8">
    <location>
        <begin position="320"/>
        <end position="340"/>
    </location>
</feature>
<gene>
    <name evidence="10" type="ORF">FKZ61_15695</name>
</gene>
<keyword evidence="2" id="KW-1003">Cell membrane</keyword>
<dbReference type="InterPro" id="IPR050297">
    <property type="entry name" value="LipidA_mod_glycosyltrf_83"/>
</dbReference>
<feature type="transmembrane region" description="Helical" evidence="8">
    <location>
        <begin position="352"/>
        <end position="371"/>
    </location>
</feature>
<organism evidence="10 11">
    <name type="scientific">Litorilinea aerophila</name>
    <dbReference type="NCBI Taxonomy" id="1204385"/>
    <lineage>
        <taxon>Bacteria</taxon>
        <taxon>Bacillati</taxon>
        <taxon>Chloroflexota</taxon>
        <taxon>Caldilineae</taxon>
        <taxon>Caldilineales</taxon>
        <taxon>Caldilineaceae</taxon>
        <taxon>Litorilinea</taxon>
    </lineage>
</organism>
<evidence type="ECO:0000256" key="4">
    <source>
        <dbReference type="ARBA" id="ARBA00022679"/>
    </source>
</evidence>
<proteinExistence type="predicted"/>
<dbReference type="RefSeq" id="WP_229964285.1">
    <property type="nucleotide sequence ID" value="NZ_VIGC02000021.1"/>
</dbReference>
<comment type="caution">
    <text evidence="10">The sequence shown here is derived from an EMBL/GenBank/DDBJ whole genome shotgun (WGS) entry which is preliminary data.</text>
</comment>
<dbReference type="GO" id="GO:0016763">
    <property type="term" value="F:pentosyltransferase activity"/>
    <property type="evidence" value="ECO:0007669"/>
    <property type="project" value="TreeGrafter"/>
</dbReference>
<evidence type="ECO:0000256" key="5">
    <source>
        <dbReference type="ARBA" id="ARBA00022692"/>
    </source>
</evidence>
<evidence type="ECO:0000256" key="8">
    <source>
        <dbReference type="SAM" id="Phobius"/>
    </source>
</evidence>
<keyword evidence="5 8" id="KW-0812">Transmembrane</keyword>
<evidence type="ECO:0000256" key="7">
    <source>
        <dbReference type="ARBA" id="ARBA00023136"/>
    </source>
</evidence>
<evidence type="ECO:0000313" key="11">
    <source>
        <dbReference type="Proteomes" id="UP000317371"/>
    </source>
</evidence>
<dbReference type="GO" id="GO:0009103">
    <property type="term" value="P:lipopolysaccharide biosynthetic process"/>
    <property type="evidence" value="ECO:0007669"/>
    <property type="project" value="UniProtKB-ARBA"/>
</dbReference>
<dbReference type="Proteomes" id="UP000317371">
    <property type="component" value="Unassembled WGS sequence"/>
</dbReference>
<feature type="transmembrane region" description="Helical" evidence="8">
    <location>
        <begin position="289"/>
        <end position="308"/>
    </location>
</feature>
<dbReference type="PANTHER" id="PTHR33908">
    <property type="entry name" value="MANNOSYLTRANSFERASE YKCB-RELATED"/>
    <property type="match status" value="1"/>
</dbReference>
<keyword evidence="11" id="KW-1185">Reference proteome</keyword>
<sequence>MTATSPRPARLFRPALIVFLLLAFGLRAYHLDFQSLWSDEGISLLRSSQPLGAMWQAMPVEHVPGYFTLLHFWIGLTGESDYALRFFSLWPSVLALALTYLLAADLASARIGLIAVALLATNGFQVWYGQEARMYSWLLAGGLLSTWLFWRLLFQERTGRRTGLAVAYALATAATVYFHYFGFLIPMAHAVVAGGWLVVERRWRGILPWMMGGLLAFLLFLPWLSRAWQVLHFTGWREPLDPMNVPWMMWTAYTVGDTMPAPLVSYLPWLYLVLAVVGIGVWMHQRRAAGWFLLAMVAVPVLAILALVLRNPDFHVRYTIFLSSVAILLASGGVEGFHLASGQRWWGRGLSWLVAGSLIAANGVALQRLYYDTSLHKPDFRSAARYIEAHERPGDVILVDGPNPDIIFAHYYRGAAPVYDLRFLEEANFEEVDRALTDITAGMERAWELLLFRQPGPIQMWLATRGWAAAPTYHNDIRVSLYGLPGTAMERRTLNLPFGSELELAEVEVSATSLKPGDMLRISTHWRVLAQAPNYKFSLRLADPTGQPLANWDYVPQNWFAPTHVWVVGSMATDQHALIVPAELAPGRYQVTLRLYDPASGAAVSTPAGQDVLLAEVEVSR</sequence>